<keyword evidence="2" id="KW-0433">Leucine-rich repeat</keyword>
<dbReference type="PANTHER" id="PTHR23155:SF1114">
    <property type="entry name" value="OS02G0475500 PROTEIN"/>
    <property type="match status" value="1"/>
</dbReference>
<dbReference type="AlphaFoldDB" id="A0A2S3I4J0"/>
<dbReference type="SUPFAM" id="SSF52058">
    <property type="entry name" value="L domain-like"/>
    <property type="match status" value="1"/>
</dbReference>
<feature type="domain" description="Disease resistance N-terminal" evidence="8">
    <location>
        <begin position="16"/>
        <end position="94"/>
    </location>
</feature>
<evidence type="ECO:0000259" key="9">
    <source>
        <dbReference type="Pfam" id="PF23559"/>
    </source>
</evidence>
<proteinExistence type="inferred from homology"/>
<feature type="domain" description="Disease resistance R13L4/SHOC-2-like LRR" evidence="10">
    <location>
        <begin position="964"/>
        <end position="1211"/>
    </location>
</feature>
<protein>
    <recommendedName>
        <fullName evidence="12">NB-ARC domain-containing protein</fullName>
    </recommendedName>
</protein>
<reference evidence="11" key="1">
    <citation type="submission" date="2018-04" db="EMBL/GenBank/DDBJ databases">
        <title>WGS assembly of Panicum hallii.</title>
        <authorList>
            <person name="Lovell J."/>
            <person name="Jenkins J."/>
            <person name="Lowry D."/>
            <person name="Mamidi S."/>
            <person name="Sreedasyam A."/>
            <person name="Weng X."/>
            <person name="Barry K."/>
            <person name="Bonette J."/>
            <person name="Campitelli B."/>
            <person name="Daum C."/>
            <person name="Gordon S."/>
            <person name="Gould B."/>
            <person name="Lipzen A."/>
            <person name="Macqueen A."/>
            <person name="Palacio-Mejia J."/>
            <person name="Plott C."/>
            <person name="Shakirov E."/>
            <person name="Shu S."/>
            <person name="Yoshinaga Y."/>
            <person name="Zane M."/>
            <person name="Rokhsar D."/>
            <person name="Grimwood J."/>
            <person name="Schmutz J."/>
            <person name="Juenger T."/>
        </authorList>
    </citation>
    <scope>NUCLEOTIDE SEQUENCE [LARGE SCALE GENOMIC DNA]</scope>
    <source>
        <strain evidence="11">FIL2</strain>
    </source>
</reference>
<evidence type="ECO:0000256" key="3">
    <source>
        <dbReference type="ARBA" id="ARBA00022737"/>
    </source>
</evidence>
<dbReference type="GO" id="GO:0042742">
    <property type="term" value="P:defense response to bacterium"/>
    <property type="evidence" value="ECO:0007669"/>
    <property type="project" value="UniProtKB-ARBA"/>
</dbReference>
<dbReference type="InterPro" id="IPR002182">
    <property type="entry name" value="NB-ARC"/>
</dbReference>
<keyword evidence="3" id="KW-0677">Repeat</keyword>
<gene>
    <name evidence="11" type="ORF">PAHAL_6G287200</name>
</gene>
<accession>A0A2S3I4J0</accession>
<dbReference type="InterPro" id="IPR027417">
    <property type="entry name" value="P-loop_NTPase"/>
</dbReference>
<dbReference type="PRINTS" id="PR00364">
    <property type="entry name" value="DISEASERSIST"/>
</dbReference>
<sequence length="1221" mass="138037">MEATGLSLGKSVLDGALGYAKSAVAEEVALQLGIQRDHAFIREELEMMQAFLRAAHGERDDHEVLMTWVKQVRDVAYDAEDCLQDFSIHLKKPSWWRLPCTLRERHRIAKQMKELRARVEDVSQRNLRYQLIKSAGSKPATTAEMSSITAAAIFGISEARRAAKHDNLKVDLVDLINQESKNLRVIAVWGTSGDLGQASIINEAYENPDIKNRFPCQAWVRVSHPFNPNDFIKSLVKQFRSAVGVSTLLETEKTGQELAVEFTRYVEEKSYLIVLNGVYTYEEWNVIKGCFPNNKRRSRIIVCTPQAEVASLCAGQESQVLELKQLSADQTIYAFYEKDSQEKANFLMPASSSNADTTSTNDIVEHQPTGGDGSKVVTRSLTQLKTMASAMEESQLIGREKEKYEMVKLICNQSGHELPVISVWGMGGLGKTTLVKDVYESQKLIGMFEKRACVTVMRPFILKEFLKSLIIQLSMQSSSEKKGAIDFGRSTRNTAVMVGVEELTKDLARLLEGKKCLIVVDDVSSRAEWDHIIQHFPKLDSTCRIVVTTREESIAKYCSEKQENIYKLKVLEYRDALQLFTRKVFKEAIDLDKHPDLIEEAKLILKKCNGLPLAIVTIGGFLANQPKIAVEWRKLNEHISAELEMNPDLEVIRTVLGKSYDGLPYHLKSCFLYLSIFPEDHKISRRLLIRRWSAEGYSREIRDKTAEEIADSYFMQLIGRSMILASKRSSNNRKEIDSCQVHDLMREICILKSAEENLVFRLEEGCSSNTQDKVRHLAVSSNWNGDKVEFESVVDLSHIRSLTVFGYWKHFFISEKMKLLRVLDLEGTSGLFDHHLEHIGRLLHLKYLSIRQCDGIYHLPDSWGNLKQLQTLDMKGTRVCKLPKTIIKLRKLQYLFAGDCAPFCVIPDECLPVDLAKLCLACCAPKFLEDVEDLDGDLDRQDVCTFWCHVVFPTLASRRLEPYGVVVPRGMRNLKGLRTLGLVNITNGKAILQDIRRLSQLRKLAVSGVSKKNSQEFCSTLADLSRLESLSVQSSVEPGLHGCLDGVSSPPKNLQSLKVSGTLVELPGWIEGLHSLVKLVLESTLLREFDATMQVLGKLPNLAILRLRYHPFLPFDIKRGERIRLTFHREAFPSLMVLELLSVGGLGLVEFKDGATPKLEQLHLDPNAGTYSSGFLSGLASLQSLKELTMELRDYLFKEKFLEDVQDQLARNRNGPVFKLV</sequence>
<dbReference type="Gene3D" id="3.40.50.300">
    <property type="entry name" value="P-loop containing nucleotide triphosphate hydrolases"/>
    <property type="match status" value="2"/>
</dbReference>
<dbReference type="GO" id="GO:0043531">
    <property type="term" value="F:ADP binding"/>
    <property type="evidence" value="ECO:0007669"/>
    <property type="project" value="InterPro"/>
</dbReference>
<feature type="domain" description="NB-ARC" evidence="7">
    <location>
        <begin position="179"/>
        <end position="334"/>
    </location>
</feature>
<dbReference type="InterPro" id="IPR041118">
    <property type="entry name" value="Rx_N"/>
</dbReference>
<dbReference type="InterPro" id="IPR044974">
    <property type="entry name" value="Disease_R_plants"/>
</dbReference>
<dbReference type="Gramene" id="PAN36485">
    <property type="protein sequence ID" value="PAN36485"/>
    <property type="gene ID" value="PAHAL_6G287200"/>
</dbReference>
<keyword evidence="4" id="KW-0547">Nucleotide-binding</keyword>
<dbReference type="EMBL" id="CM008051">
    <property type="protein sequence ID" value="PAN36485.1"/>
    <property type="molecule type" value="Genomic_DNA"/>
</dbReference>
<comment type="similarity">
    <text evidence="1">Belongs to the disease resistance NB-LRR family.</text>
</comment>
<dbReference type="SUPFAM" id="SSF52540">
    <property type="entry name" value="P-loop containing nucleoside triphosphate hydrolases"/>
    <property type="match status" value="2"/>
</dbReference>
<keyword evidence="6" id="KW-0175">Coiled coil</keyword>
<dbReference type="PANTHER" id="PTHR23155">
    <property type="entry name" value="DISEASE RESISTANCE PROTEIN RP"/>
    <property type="match status" value="1"/>
</dbReference>
<dbReference type="Pfam" id="PF18052">
    <property type="entry name" value="Rx_N"/>
    <property type="match status" value="1"/>
</dbReference>
<evidence type="ECO:0000256" key="2">
    <source>
        <dbReference type="ARBA" id="ARBA00022614"/>
    </source>
</evidence>
<evidence type="ECO:0000256" key="5">
    <source>
        <dbReference type="ARBA" id="ARBA00022821"/>
    </source>
</evidence>
<dbReference type="InterPro" id="IPR042197">
    <property type="entry name" value="Apaf_helical"/>
</dbReference>
<dbReference type="InterPro" id="IPR055414">
    <property type="entry name" value="LRR_R13L4/SHOC2-like"/>
</dbReference>
<dbReference type="Pfam" id="PF23559">
    <property type="entry name" value="WHD_DRP"/>
    <property type="match status" value="1"/>
</dbReference>
<feature type="domain" description="Disease resistance protein winged helix" evidence="9">
    <location>
        <begin position="676"/>
        <end position="748"/>
    </location>
</feature>
<feature type="domain" description="Disease resistance R13L4/SHOC-2-like LRR" evidence="10">
    <location>
        <begin position="798"/>
        <end position="901"/>
    </location>
</feature>
<dbReference type="Pfam" id="PF00931">
    <property type="entry name" value="NB-ARC"/>
    <property type="match status" value="2"/>
</dbReference>
<dbReference type="GO" id="GO:0002758">
    <property type="term" value="P:innate immune response-activating signaling pathway"/>
    <property type="evidence" value="ECO:0007669"/>
    <property type="project" value="UniProtKB-ARBA"/>
</dbReference>
<dbReference type="FunFam" id="1.10.10.10:FF:000322">
    <property type="entry name" value="Probable disease resistance protein At1g63360"/>
    <property type="match status" value="1"/>
</dbReference>
<evidence type="ECO:0000259" key="8">
    <source>
        <dbReference type="Pfam" id="PF18052"/>
    </source>
</evidence>
<evidence type="ECO:0000256" key="4">
    <source>
        <dbReference type="ARBA" id="ARBA00022741"/>
    </source>
</evidence>
<dbReference type="InterPro" id="IPR032675">
    <property type="entry name" value="LRR_dom_sf"/>
</dbReference>
<organism evidence="11">
    <name type="scientific">Panicum hallii</name>
    <dbReference type="NCBI Taxonomy" id="206008"/>
    <lineage>
        <taxon>Eukaryota</taxon>
        <taxon>Viridiplantae</taxon>
        <taxon>Streptophyta</taxon>
        <taxon>Embryophyta</taxon>
        <taxon>Tracheophyta</taxon>
        <taxon>Spermatophyta</taxon>
        <taxon>Magnoliopsida</taxon>
        <taxon>Liliopsida</taxon>
        <taxon>Poales</taxon>
        <taxon>Poaceae</taxon>
        <taxon>PACMAD clade</taxon>
        <taxon>Panicoideae</taxon>
        <taxon>Panicodae</taxon>
        <taxon>Paniceae</taxon>
        <taxon>Panicinae</taxon>
        <taxon>Panicum</taxon>
        <taxon>Panicum sect. Panicum</taxon>
    </lineage>
</organism>
<evidence type="ECO:0000313" key="11">
    <source>
        <dbReference type="EMBL" id="PAN36485.1"/>
    </source>
</evidence>
<dbReference type="Gene3D" id="1.10.10.10">
    <property type="entry name" value="Winged helix-like DNA-binding domain superfamily/Winged helix DNA-binding domain"/>
    <property type="match status" value="1"/>
</dbReference>
<feature type="domain" description="NB-ARC" evidence="7">
    <location>
        <begin position="415"/>
        <end position="587"/>
    </location>
</feature>
<dbReference type="Proteomes" id="UP000243499">
    <property type="component" value="Chromosome 6"/>
</dbReference>
<dbReference type="Gene3D" id="3.80.10.10">
    <property type="entry name" value="Ribonuclease Inhibitor"/>
    <property type="match status" value="2"/>
</dbReference>
<dbReference type="CDD" id="cd14798">
    <property type="entry name" value="RX-CC_like"/>
    <property type="match status" value="1"/>
</dbReference>
<dbReference type="InterPro" id="IPR038005">
    <property type="entry name" value="RX-like_CC"/>
</dbReference>
<dbReference type="InterPro" id="IPR058922">
    <property type="entry name" value="WHD_DRP"/>
</dbReference>
<evidence type="ECO:0008006" key="12">
    <source>
        <dbReference type="Google" id="ProtNLM"/>
    </source>
</evidence>
<dbReference type="InterPro" id="IPR036388">
    <property type="entry name" value="WH-like_DNA-bd_sf"/>
</dbReference>
<dbReference type="Pfam" id="PF23598">
    <property type="entry name" value="LRR_14"/>
    <property type="match status" value="2"/>
</dbReference>
<evidence type="ECO:0000259" key="10">
    <source>
        <dbReference type="Pfam" id="PF23598"/>
    </source>
</evidence>
<evidence type="ECO:0000256" key="6">
    <source>
        <dbReference type="ARBA" id="ARBA00023054"/>
    </source>
</evidence>
<dbReference type="Gene3D" id="1.20.5.4130">
    <property type="match status" value="1"/>
</dbReference>
<dbReference type="Gene3D" id="1.10.8.430">
    <property type="entry name" value="Helical domain of apoptotic protease-activating factors"/>
    <property type="match status" value="1"/>
</dbReference>
<keyword evidence="5" id="KW-0611">Plant defense</keyword>
<name>A0A2S3I4J0_9POAL</name>
<dbReference type="GO" id="GO:0009626">
    <property type="term" value="P:plant-type hypersensitive response"/>
    <property type="evidence" value="ECO:0007669"/>
    <property type="project" value="UniProtKB-ARBA"/>
</dbReference>
<evidence type="ECO:0000256" key="1">
    <source>
        <dbReference type="ARBA" id="ARBA00008894"/>
    </source>
</evidence>
<evidence type="ECO:0000259" key="7">
    <source>
        <dbReference type="Pfam" id="PF00931"/>
    </source>
</evidence>